<sequence>MDSGPADLGGHATSNDLGHDAEEHIAREIAMHHREIQKLRKRLNSHRTACRLPVEILTNIFEEVRLTTQTLDYSPLQDPDPYEWIVVTHVCSLWRDVALRSPALWRHIYVTETAMEWITEILSRSKDIPLVVVARYVPDSAIPRQMVAVVLQKMFRIGILRISAPMDVLKNIAQLIDGSAPVLQHIIITCNSTWHEPVSFGLLLNPEQLPVLQRLELDDISFPWGTPLPHTVRELTSRVRETTLGDMLRTLNTVPGLEVLSLSSNPFSLSDNREDHTIVPLPRLRLLCFSEGDISHVASLVDHISFPLQTSIEWTCPYAFGDEQPFATLAAKLFTRTQWKALHISSELWRIMIRASSDAEQLDWCRGYVGSSSTLDFSYASDLQSLPARELVATFCKAVPLIYVRTLEMSCGFDDLGWMELFGDLPNLSSLHVVGGMALTLPRALRTRLRDDGDGDVLYFAHDLRTLTFSEVDFMAPAISFGPITSCGPLKELEIALQERRAHDVNLKKIAFRHCTKLGDYNRRRWEHLAEKVEHYCSWEEFTDTDEGGYLSEADIPQIDEDDEDFDDFDENNHIHGAY</sequence>
<dbReference type="RefSeq" id="XP_040763795.1">
    <property type="nucleotide sequence ID" value="XM_040911596.1"/>
</dbReference>
<dbReference type="InParanoid" id="A0A165E187"/>
<dbReference type="InterPro" id="IPR001810">
    <property type="entry name" value="F-box_dom"/>
</dbReference>
<evidence type="ECO:0000313" key="2">
    <source>
        <dbReference type="EMBL" id="KZT06055.1"/>
    </source>
</evidence>
<name>A0A165E187_9APHY</name>
<accession>A0A165E187</accession>
<dbReference type="InterPro" id="IPR032675">
    <property type="entry name" value="LRR_dom_sf"/>
</dbReference>
<protein>
    <recommendedName>
        <fullName evidence="1">F-box domain-containing protein</fullName>
    </recommendedName>
</protein>
<evidence type="ECO:0000259" key="1">
    <source>
        <dbReference type="Pfam" id="PF12937"/>
    </source>
</evidence>
<reference evidence="2 3" key="1">
    <citation type="journal article" date="2016" name="Mol. Biol. Evol.">
        <title>Comparative Genomics of Early-Diverging Mushroom-Forming Fungi Provides Insights into the Origins of Lignocellulose Decay Capabilities.</title>
        <authorList>
            <person name="Nagy L.G."/>
            <person name="Riley R."/>
            <person name="Tritt A."/>
            <person name="Adam C."/>
            <person name="Daum C."/>
            <person name="Floudas D."/>
            <person name="Sun H."/>
            <person name="Yadav J.S."/>
            <person name="Pangilinan J."/>
            <person name="Larsson K.H."/>
            <person name="Matsuura K."/>
            <person name="Barry K."/>
            <person name="Labutti K."/>
            <person name="Kuo R."/>
            <person name="Ohm R.A."/>
            <person name="Bhattacharya S.S."/>
            <person name="Shirouzu T."/>
            <person name="Yoshinaga Y."/>
            <person name="Martin F.M."/>
            <person name="Grigoriev I.V."/>
            <person name="Hibbett D.S."/>
        </authorList>
    </citation>
    <scope>NUCLEOTIDE SEQUENCE [LARGE SCALE GENOMIC DNA]</scope>
    <source>
        <strain evidence="2 3">93-53</strain>
    </source>
</reference>
<dbReference type="Gene3D" id="3.80.10.10">
    <property type="entry name" value="Ribonuclease Inhibitor"/>
    <property type="match status" value="1"/>
</dbReference>
<dbReference type="OrthoDB" id="2804717at2759"/>
<dbReference type="SUPFAM" id="SSF52047">
    <property type="entry name" value="RNI-like"/>
    <property type="match status" value="1"/>
</dbReference>
<dbReference type="Pfam" id="PF12937">
    <property type="entry name" value="F-box-like"/>
    <property type="match status" value="1"/>
</dbReference>
<dbReference type="GeneID" id="63828624"/>
<dbReference type="Gene3D" id="1.20.1280.50">
    <property type="match status" value="1"/>
</dbReference>
<gene>
    <name evidence="2" type="ORF">LAESUDRAFT_750188</name>
</gene>
<organism evidence="2 3">
    <name type="scientific">Laetiporus sulphureus 93-53</name>
    <dbReference type="NCBI Taxonomy" id="1314785"/>
    <lineage>
        <taxon>Eukaryota</taxon>
        <taxon>Fungi</taxon>
        <taxon>Dikarya</taxon>
        <taxon>Basidiomycota</taxon>
        <taxon>Agaricomycotina</taxon>
        <taxon>Agaricomycetes</taxon>
        <taxon>Polyporales</taxon>
        <taxon>Laetiporus</taxon>
    </lineage>
</organism>
<feature type="domain" description="F-box" evidence="1">
    <location>
        <begin position="50"/>
        <end position="110"/>
    </location>
</feature>
<dbReference type="Proteomes" id="UP000076871">
    <property type="component" value="Unassembled WGS sequence"/>
</dbReference>
<dbReference type="STRING" id="1314785.A0A165E187"/>
<dbReference type="EMBL" id="KV427626">
    <property type="protein sequence ID" value="KZT06055.1"/>
    <property type="molecule type" value="Genomic_DNA"/>
</dbReference>
<keyword evidence="3" id="KW-1185">Reference proteome</keyword>
<dbReference type="AlphaFoldDB" id="A0A165E187"/>
<proteinExistence type="predicted"/>
<evidence type="ECO:0000313" key="3">
    <source>
        <dbReference type="Proteomes" id="UP000076871"/>
    </source>
</evidence>